<dbReference type="Proteomes" id="UP000092445">
    <property type="component" value="Unassembled WGS sequence"/>
</dbReference>
<feature type="transmembrane region" description="Helical" evidence="1">
    <location>
        <begin position="27"/>
        <end position="49"/>
    </location>
</feature>
<reference evidence="3" key="1">
    <citation type="submission" date="2014-03" db="EMBL/GenBank/DDBJ databases">
        <authorList>
            <person name="Aksoy S."/>
            <person name="Warren W."/>
            <person name="Wilson R.K."/>
        </authorList>
    </citation>
    <scope>NUCLEOTIDE SEQUENCE [LARGE SCALE GENOMIC DNA]</scope>
    <source>
        <strain evidence="3">IAEA</strain>
    </source>
</reference>
<evidence type="ECO:0000256" key="1">
    <source>
        <dbReference type="SAM" id="Phobius"/>
    </source>
</evidence>
<sequence length="123" mass="14452">MDPERLIKIHFTALKLPTSTTTIYTNYILYTALGFKILLLFFDLLTTILPSSRESYDSLETLIGDKEAVECTEHVDILHMFTEGTTKRIIIMLIARRTHFFYRTINIYFTSDRHKKEQEENAI</sequence>
<keyword evidence="1" id="KW-0812">Transmembrane</keyword>
<proteinExistence type="predicted"/>
<accession>A0A1A9ZY59</accession>
<keyword evidence="1" id="KW-1133">Transmembrane helix</keyword>
<dbReference type="AlphaFoldDB" id="A0A1A9ZY59"/>
<protein>
    <submittedName>
        <fullName evidence="2">Uncharacterized protein</fullName>
    </submittedName>
</protein>
<dbReference type="VEuPathDB" id="VectorBase:GPAI028680"/>
<evidence type="ECO:0000313" key="2">
    <source>
        <dbReference type="EnsemblMetazoa" id="GPAI028680-PA"/>
    </source>
</evidence>
<evidence type="ECO:0000313" key="3">
    <source>
        <dbReference type="Proteomes" id="UP000092445"/>
    </source>
</evidence>
<keyword evidence="3" id="KW-1185">Reference proteome</keyword>
<dbReference type="EnsemblMetazoa" id="GPAI028680-RA">
    <property type="protein sequence ID" value="GPAI028680-PA"/>
    <property type="gene ID" value="GPAI028680"/>
</dbReference>
<name>A0A1A9ZY59_GLOPL</name>
<organism evidence="2 3">
    <name type="scientific">Glossina pallidipes</name>
    <name type="common">Tsetse fly</name>
    <dbReference type="NCBI Taxonomy" id="7398"/>
    <lineage>
        <taxon>Eukaryota</taxon>
        <taxon>Metazoa</taxon>
        <taxon>Ecdysozoa</taxon>
        <taxon>Arthropoda</taxon>
        <taxon>Hexapoda</taxon>
        <taxon>Insecta</taxon>
        <taxon>Pterygota</taxon>
        <taxon>Neoptera</taxon>
        <taxon>Endopterygota</taxon>
        <taxon>Diptera</taxon>
        <taxon>Brachycera</taxon>
        <taxon>Muscomorpha</taxon>
        <taxon>Hippoboscoidea</taxon>
        <taxon>Glossinidae</taxon>
        <taxon>Glossina</taxon>
    </lineage>
</organism>
<keyword evidence="1" id="KW-0472">Membrane</keyword>
<reference evidence="2" key="2">
    <citation type="submission" date="2020-05" db="UniProtKB">
        <authorList>
            <consortium name="EnsemblMetazoa"/>
        </authorList>
    </citation>
    <scope>IDENTIFICATION</scope>
    <source>
        <strain evidence="2">IAEA</strain>
    </source>
</reference>